<dbReference type="AlphaFoldDB" id="A0A2T0SQY6"/>
<accession>A0A2T0SQY6</accession>
<evidence type="ECO:0008006" key="4">
    <source>
        <dbReference type="Google" id="ProtNLM"/>
    </source>
</evidence>
<keyword evidence="1" id="KW-0812">Transmembrane</keyword>
<feature type="transmembrane region" description="Helical" evidence="1">
    <location>
        <begin position="12"/>
        <end position="35"/>
    </location>
</feature>
<evidence type="ECO:0000256" key="1">
    <source>
        <dbReference type="SAM" id="Phobius"/>
    </source>
</evidence>
<feature type="transmembrane region" description="Helical" evidence="1">
    <location>
        <begin position="80"/>
        <end position="96"/>
    </location>
</feature>
<comment type="caution">
    <text evidence="2">The sequence shown here is derived from an EMBL/GenBank/DDBJ whole genome shotgun (WGS) entry which is preliminary data.</text>
</comment>
<sequence length="210" mass="22530">MNQQDSLVHSYLFLRRAIGFVGVLLPFVVVVGSLLAGDGLLDSISGYYYSPMRNVFVGAMCAVGVFLLSYRGYDRLDNTTATVAGFAAIGVGLFPTTPEGGHTPLQGVVGVLHLVFAAFFFLPLAYFCLVLFRKSDKSRPTVRKVQRNRVYAVSGAVILGCLALIVVVNLFPDTGLHPALWLESAAILAFGFAWLTKGEAILGDLAPTPV</sequence>
<gene>
    <name evidence="2" type="ORF">CLV43_113245</name>
</gene>
<evidence type="ECO:0000313" key="2">
    <source>
        <dbReference type="EMBL" id="PRY35818.1"/>
    </source>
</evidence>
<protein>
    <recommendedName>
        <fullName evidence="4">DUF998 domain-containing protein</fullName>
    </recommendedName>
</protein>
<organism evidence="2 3">
    <name type="scientific">Umezawaea tangerina</name>
    <dbReference type="NCBI Taxonomy" id="84725"/>
    <lineage>
        <taxon>Bacteria</taxon>
        <taxon>Bacillati</taxon>
        <taxon>Actinomycetota</taxon>
        <taxon>Actinomycetes</taxon>
        <taxon>Pseudonocardiales</taxon>
        <taxon>Pseudonocardiaceae</taxon>
        <taxon>Umezawaea</taxon>
    </lineage>
</organism>
<proteinExistence type="predicted"/>
<dbReference type="OrthoDB" id="9803163at2"/>
<dbReference type="RefSeq" id="WP_106193406.1">
    <property type="nucleotide sequence ID" value="NZ_PVTF01000013.1"/>
</dbReference>
<feature type="transmembrane region" description="Helical" evidence="1">
    <location>
        <begin position="150"/>
        <end position="172"/>
    </location>
</feature>
<dbReference type="Proteomes" id="UP000239494">
    <property type="component" value="Unassembled WGS sequence"/>
</dbReference>
<name>A0A2T0SQY6_9PSEU</name>
<feature type="transmembrane region" description="Helical" evidence="1">
    <location>
        <begin position="108"/>
        <end position="129"/>
    </location>
</feature>
<keyword evidence="1" id="KW-0472">Membrane</keyword>
<keyword evidence="1" id="KW-1133">Transmembrane helix</keyword>
<reference evidence="2 3" key="1">
    <citation type="submission" date="2018-03" db="EMBL/GenBank/DDBJ databases">
        <title>Genomic Encyclopedia of Archaeal and Bacterial Type Strains, Phase II (KMG-II): from individual species to whole genera.</title>
        <authorList>
            <person name="Goeker M."/>
        </authorList>
    </citation>
    <scope>NUCLEOTIDE SEQUENCE [LARGE SCALE GENOMIC DNA]</scope>
    <source>
        <strain evidence="2 3">DSM 44720</strain>
    </source>
</reference>
<dbReference type="EMBL" id="PVTF01000013">
    <property type="protein sequence ID" value="PRY35818.1"/>
    <property type="molecule type" value="Genomic_DNA"/>
</dbReference>
<evidence type="ECO:0000313" key="3">
    <source>
        <dbReference type="Proteomes" id="UP000239494"/>
    </source>
</evidence>
<feature type="transmembrane region" description="Helical" evidence="1">
    <location>
        <begin position="55"/>
        <end position="73"/>
    </location>
</feature>
<keyword evidence="3" id="KW-1185">Reference proteome</keyword>